<dbReference type="InterPro" id="IPR011989">
    <property type="entry name" value="ARM-like"/>
</dbReference>
<evidence type="ECO:0000259" key="5">
    <source>
        <dbReference type="Pfam" id="PF22972"/>
    </source>
</evidence>
<dbReference type="InterPro" id="IPR051137">
    <property type="entry name" value="PP4R3-like"/>
</dbReference>
<evidence type="ECO:0000256" key="1">
    <source>
        <dbReference type="ARBA" id="ARBA00004123"/>
    </source>
</evidence>
<sequence length="883" mass="99910">MYKRDQQNAHQRVPHLPPAPREDVDDRGDDDDAQADGDAHNGSAAPLLFSSTTSRGQYHQCGSGRRVKLYVLEDQTWVDRGTGYCAGVYDEAKDEALLVVRKEECCESLGKVEDASAIVSGSSSQAGLGSMTPQEYILVVSESLNTDDYILNAPVIKDDVYQRQHDTLVVWTDLEGYDMALSFQELEGCNEVWDFITEVQHHFALSRGFDFEKELQEPLPPFELPLPTLENLDSIEEKLRVNSLHSGAMREKMVEWLLREEYVRRLVPLFEQAEARHDLKKLHTFFEIMRTIFMINDNIMTEYLLQENLFMAVAGMLEYNPEQPHLKASYRSYLQDETKFHQIVEFEDPTVVTKINETYRLIYLKDVMLASFMDDGMLSMLNSLVFFFENEIVTYCISNEHVWDQMRKVFQGSTTNNDARVQRAKAILFIQQLCALSRQLQLPSRVGLIRSLVEGDVLTMMTYAFSQSDSVLRNAATEILMTMIEHDAACVRERLGSWSAENKEGSSLFHVLIRVFLETDDAGLRGQITEAWRVMMDVSADGVVGPIQGELDAFLGWLYGGPIQELFEPFQRVPPLSALALDELLPLSAHDVNVYLHLCDLLCFAITQHAYRSRHYVLTSNACRYVGSLLHARDKHMRLAALRVIRSYVSSGDHDMYQSLIDSNALAHVLALLQREAPRDNLVSSACLGMFEQIRKENVRPILEHVWQNHHDLIHQLRRNVTTGSCMTALSMCCERHGLLKSNEVACLAPTSPSSSTSTTSSAKEKKSRLHAEQEQRDSCRGHEELDKDEESYFADEPENETAPPVGASSVDASDDAKDRTFPSLARRRKAAEASGDDDDEDDLMKRVAKRQSLSHEQPESASNSKAQPSSLSFHVKVATNDK</sequence>
<feature type="compositionally biased region" description="Polar residues" evidence="3">
    <location>
        <begin position="860"/>
        <end position="873"/>
    </location>
</feature>
<evidence type="ECO:0000256" key="3">
    <source>
        <dbReference type="SAM" id="MobiDB-lite"/>
    </source>
</evidence>
<dbReference type="InterPro" id="IPR006887">
    <property type="entry name" value="P4R3-like_central_dom"/>
</dbReference>
<feature type="domain" description="PP4R3 EVH1-like" evidence="5">
    <location>
        <begin position="137"/>
        <end position="202"/>
    </location>
</feature>
<feature type="compositionally biased region" description="Acidic residues" evidence="3">
    <location>
        <begin position="23"/>
        <end position="35"/>
    </location>
</feature>
<feature type="compositionally biased region" description="Acidic residues" evidence="3">
    <location>
        <begin position="787"/>
        <end position="800"/>
    </location>
</feature>
<dbReference type="EMBL" id="AAYY01000001">
    <property type="protein sequence ID" value="EDP45460.1"/>
    <property type="molecule type" value="Genomic_DNA"/>
</dbReference>
<dbReference type="InterPro" id="IPR016024">
    <property type="entry name" value="ARM-type_fold"/>
</dbReference>
<gene>
    <name evidence="6" type="ORF">MGL_0449</name>
</gene>
<feature type="compositionally biased region" description="Low complexity" evidence="3">
    <location>
        <begin position="750"/>
        <end position="762"/>
    </location>
</feature>
<dbReference type="GO" id="GO:0005654">
    <property type="term" value="C:nucleoplasm"/>
    <property type="evidence" value="ECO:0007669"/>
    <property type="project" value="TreeGrafter"/>
</dbReference>
<comment type="subcellular location">
    <subcellularLocation>
        <location evidence="1">Nucleus</location>
    </subcellularLocation>
</comment>
<dbReference type="RefSeq" id="XP_001732674.1">
    <property type="nucleotide sequence ID" value="XM_001732622.1"/>
</dbReference>
<dbReference type="VEuPathDB" id="FungiDB:MGL_0449"/>
<reference evidence="6 7" key="1">
    <citation type="journal article" date="2007" name="Proc. Natl. Acad. Sci. U.S.A.">
        <title>Dandruff-associated Malassezia genomes reveal convergent and divergent virulence traits shared with plant and human fungal pathogens.</title>
        <authorList>
            <person name="Xu J."/>
            <person name="Saunders C.W."/>
            <person name="Hu P."/>
            <person name="Grant R.A."/>
            <person name="Boekhout T."/>
            <person name="Kuramae E.E."/>
            <person name="Kronstad J.W."/>
            <person name="Deangelis Y.M."/>
            <person name="Reeder N.L."/>
            <person name="Johnstone K.R."/>
            <person name="Leland M."/>
            <person name="Fieno A.M."/>
            <person name="Begley W.M."/>
            <person name="Sun Y."/>
            <person name="Lacey M.P."/>
            <person name="Chaudhary T."/>
            <person name="Keough T."/>
            <person name="Chu L."/>
            <person name="Sears R."/>
            <person name="Yuan B."/>
            <person name="Dawson T.L.Jr."/>
        </authorList>
    </citation>
    <scope>NUCLEOTIDE SEQUENCE [LARGE SCALE GENOMIC DNA]</scope>
    <source>
        <strain evidence="7">ATCC MYA-4612 / CBS 7966</strain>
    </source>
</reference>
<dbReference type="PANTHER" id="PTHR23318">
    <property type="entry name" value="ATP SYNTHASE GAMMA-RELATED"/>
    <property type="match status" value="1"/>
</dbReference>
<dbReference type="InParanoid" id="A8PTM7"/>
<feature type="compositionally biased region" description="Basic and acidic residues" evidence="3">
    <location>
        <begin position="770"/>
        <end position="786"/>
    </location>
</feature>
<dbReference type="STRING" id="425265.A8PTM7"/>
<accession>A8PTM7</accession>
<feature type="region of interest" description="Disordered" evidence="3">
    <location>
        <begin position="1"/>
        <end position="48"/>
    </location>
</feature>
<dbReference type="InterPro" id="IPR011993">
    <property type="entry name" value="PH-like_dom_sf"/>
</dbReference>
<dbReference type="KEGG" id="mgl:MGL_0449"/>
<dbReference type="Pfam" id="PF04802">
    <property type="entry name" value="PP4R3"/>
    <property type="match status" value="1"/>
</dbReference>
<dbReference type="GO" id="GO:0006974">
    <property type="term" value="P:DNA damage response"/>
    <property type="evidence" value="ECO:0007669"/>
    <property type="project" value="TreeGrafter"/>
</dbReference>
<dbReference type="Pfam" id="PF22972">
    <property type="entry name" value="EVH1_PP4R3"/>
    <property type="match status" value="1"/>
</dbReference>
<proteinExistence type="predicted"/>
<dbReference type="SUPFAM" id="SSF48371">
    <property type="entry name" value="ARM repeat"/>
    <property type="match status" value="1"/>
</dbReference>
<evidence type="ECO:0000259" key="4">
    <source>
        <dbReference type="Pfam" id="PF04802"/>
    </source>
</evidence>
<comment type="caution">
    <text evidence="6">The sequence shown here is derived from an EMBL/GenBank/DDBJ whole genome shotgun (WGS) entry which is preliminary data.</text>
</comment>
<evidence type="ECO:0000313" key="6">
    <source>
        <dbReference type="EMBL" id="EDP45460.1"/>
    </source>
</evidence>
<dbReference type="AlphaFoldDB" id="A8PTM7"/>
<dbReference type="GO" id="GO:0030289">
    <property type="term" value="C:protein phosphatase 4 complex"/>
    <property type="evidence" value="ECO:0007669"/>
    <property type="project" value="TreeGrafter"/>
</dbReference>
<dbReference type="Gene3D" id="2.30.29.30">
    <property type="entry name" value="Pleckstrin-homology domain (PH domain)/Phosphotyrosine-binding domain (PTB)"/>
    <property type="match status" value="1"/>
</dbReference>
<dbReference type="PANTHER" id="PTHR23318:SF0">
    <property type="entry name" value="SERINE_THREONINE-PROTEIN PHOSPHATASE 4 REGULATORY SUBUNIT 3"/>
    <property type="match status" value="1"/>
</dbReference>
<feature type="region of interest" description="Disordered" evidence="3">
    <location>
        <begin position="749"/>
        <end position="883"/>
    </location>
</feature>
<keyword evidence="7" id="KW-1185">Reference proteome</keyword>
<dbReference type="GO" id="GO:0072542">
    <property type="term" value="F:protein phosphatase activator activity"/>
    <property type="evidence" value="ECO:0007669"/>
    <property type="project" value="TreeGrafter"/>
</dbReference>
<dbReference type="Gene3D" id="1.25.10.10">
    <property type="entry name" value="Leucine-rich Repeat Variant"/>
    <property type="match status" value="1"/>
</dbReference>
<dbReference type="FunCoup" id="A8PTM7">
    <property type="interactions" value="518"/>
</dbReference>
<dbReference type="GeneID" id="5856980"/>
<keyword evidence="2" id="KW-0539">Nucleus</keyword>
<evidence type="ECO:0000313" key="7">
    <source>
        <dbReference type="Proteomes" id="UP000008837"/>
    </source>
</evidence>
<dbReference type="InterPro" id="IPR055236">
    <property type="entry name" value="EVH1_PP4R3"/>
</dbReference>
<dbReference type="OrthoDB" id="27483at2759"/>
<dbReference type="Proteomes" id="UP000008837">
    <property type="component" value="Unassembled WGS sequence"/>
</dbReference>
<protein>
    <submittedName>
        <fullName evidence="6">Uncharacterized protein</fullName>
    </submittedName>
</protein>
<evidence type="ECO:0000256" key="2">
    <source>
        <dbReference type="ARBA" id="ARBA00023242"/>
    </source>
</evidence>
<feature type="domain" description="Serine/threonine-protein phosphatase 4 regulatory subunit 3-like central" evidence="4">
    <location>
        <begin position="235"/>
        <end position="727"/>
    </location>
</feature>
<name>A8PTM7_MALGO</name>
<organism evidence="6 7">
    <name type="scientific">Malassezia globosa (strain ATCC MYA-4612 / CBS 7966)</name>
    <name type="common">Dandruff-associated fungus</name>
    <dbReference type="NCBI Taxonomy" id="425265"/>
    <lineage>
        <taxon>Eukaryota</taxon>
        <taxon>Fungi</taxon>
        <taxon>Dikarya</taxon>
        <taxon>Basidiomycota</taxon>
        <taxon>Ustilaginomycotina</taxon>
        <taxon>Malasseziomycetes</taxon>
        <taxon>Malasseziales</taxon>
        <taxon>Malasseziaceae</taxon>
        <taxon>Malassezia</taxon>
    </lineage>
</organism>
<dbReference type="OMA" id="ALMTHNN"/>